<reference evidence="3 4" key="1">
    <citation type="submission" date="2019-02" db="EMBL/GenBank/DDBJ databases">
        <title>Draft Genome Sequences of Six Type Strains of the Genus Massilia.</title>
        <authorList>
            <person name="Miess H."/>
            <person name="Frediansyhah A."/>
            <person name="Gross H."/>
        </authorList>
    </citation>
    <scope>NUCLEOTIDE SEQUENCE [LARGE SCALE GENOMIC DNA]</scope>
    <source>
        <strain evidence="3 4">DSM 17472</strain>
    </source>
</reference>
<dbReference type="Gene3D" id="3.30.70.1060">
    <property type="entry name" value="Dimeric alpha+beta barrel"/>
    <property type="match status" value="2"/>
</dbReference>
<dbReference type="EMBL" id="CP036401">
    <property type="protein sequence ID" value="QBI00628.1"/>
    <property type="molecule type" value="Genomic_DNA"/>
</dbReference>
<dbReference type="Proteomes" id="UP000292307">
    <property type="component" value="Chromosome"/>
</dbReference>
<comment type="similarity">
    <text evidence="1">Belongs to the YciI family.</text>
</comment>
<evidence type="ECO:0000259" key="2">
    <source>
        <dbReference type="Pfam" id="PF03795"/>
    </source>
</evidence>
<dbReference type="PANTHER" id="PTHR35174">
    <property type="entry name" value="BLL7171 PROTEIN-RELATED"/>
    <property type="match status" value="1"/>
</dbReference>
<name>A0ABX5RPZ6_9BURK</name>
<sequence>MKSRSARSSRRRISAPNSRRNCANRRTCCASAWRQIRPDFSWTDVEENGMHFMVIRRADAASESADFPAAPLAANLASAVPGARWLHPGSEAARLHRRAGAWTIEHGPFPAGELAAGFAIIDVPSKEAAIAWALQWPTADAEGGAVLEVRETGCSGGCAGIDTQSPPQLTPYAVLLRSSPGLEADDMPPPEVIARMNARNAHDAQAGVLLAGDGLKPTAKGARVKFKGGRPTVVDGPFTEIKELIAGFWLIQAASRADAIAWVESYPFPWPEVSLELRAVAAPPPGPAAH</sequence>
<evidence type="ECO:0000313" key="3">
    <source>
        <dbReference type="EMBL" id="QBI00628.1"/>
    </source>
</evidence>
<dbReference type="InterPro" id="IPR011008">
    <property type="entry name" value="Dimeric_a/b-barrel"/>
</dbReference>
<evidence type="ECO:0000313" key="4">
    <source>
        <dbReference type="Proteomes" id="UP000292307"/>
    </source>
</evidence>
<keyword evidence="4" id="KW-1185">Reference proteome</keyword>
<dbReference type="SUPFAM" id="SSF54909">
    <property type="entry name" value="Dimeric alpha+beta barrel"/>
    <property type="match status" value="2"/>
</dbReference>
<accession>A0ABX5RPZ6</accession>
<feature type="domain" description="YCII-related" evidence="2">
    <location>
        <begin position="172"/>
        <end position="269"/>
    </location>
</feature>
<proteinExistence type="inferred from homology"/>
<protein>
    <recommendedName>
        <fullName evidence="2">YCII-related domain-containing protein</fullName>
    </recommendedName>
</protein>
<evidence type="ECO:0000256" key="1">
    <source>
        <dbReference type="ARBA" id="ARBA00007689"/>
    </source>
</evidence>
<organism evidence="3 4">
    <name type="scientific">Pseudoduganella albidiflava</name>
    <dbReference type="NCBI Taxonomy" id="321983"/>
    <lineage>
        <taxon>Bacteria</taxon>
        <taxon>Pseudomonadati</taxon>
        <taxon>Pseudomonadota</taxon>
        <taxon>Betaproteobacteria</taxon>
        <taxon>Burkholderiales</taxon>
        <taxon>Oxalobacteraceae</taxon>
        <taxon>Telluria group</taxon>
        <taxon>Pseudoduganella</taxon>
    </lineage>
</organism>
<dbReference type="InterPro" id="IPR005545">
    <property type="entry name" value="YCII"/>
</dbReference>
<gene>
    <name evidence="3" type="ORF">EYF70_06950</name>
</gene>
<dbReference type="Pfam" id="PF03795">
    <property type="entry name" value="YCII"/>
    <property type="match status" value="1"/>
</dbReference>